<evidence type="ECO:0000256" key="6">
    <source>
        <dbReference type="ARBA" id="ARBA00023004"/>
    </source>
</evidence>
<dbReference type="PANTHER" id="PTHR43177">
    <property type="entry name" value="PROTEIN NRFC"/>
    <property type="match status" value="1"/>
</dbReference>
<evidence type="ECO:0000313" key="10">
    <source>
        <dbReference type="Proteomes" id="UP000046155"/>
    </source>
</evidence>
<feature type="domain" description="4Fe-4S ferredoxin-type" evidence="8">
    <location>
        <begin position="83"/>
        <end position="112"/>
    </location>
</feature>
<dbReference type="PROSITE" id="PS00198">
    <property type="entry name" value="4FE4S_FER_1"/>
    <property type="match status" value="1"/>
</dbReference>
<dbReference type="Proteomes" id="UP000046155">
    <property type="component" value="Unassembled WGS sequence"/>
</dbReference>
<keyword evidence="4" id="KW-0677">Repeat</keyword>
<evidence type="ECO:0000256" key="5">
    <source>
        <dbReference type="ARBA" id="ARBA00022982"/>
    </source>
</evidence>
<dbReference type="InterPro" id="IPR017900">
    <property type="entry name" value="4Fe4S_Fe_S_CS"/>
</dbReference>
<dbReference type="OrthoDB" id="9810688at2"/>
<dbReference type="PANTHER" id="PTHR43177:SF5">
    <property type="entry name" value="ANAEROBIC DIMETHYL SULFOXIDE REDUCTASE CHAIN B-RELATED"/>
    <property type="match status" value="1"/>
</dbReference>
<dbReference type="Pfam" id="PF12800">
    <property type="entry name" value="Fer4_4"/>
    <property type="match status" value="1"/>
</dbReference>
<dbReference type="CDD" id="cd10563">
    <property type="entry name" value="CooF_like"/>
    <property type="match status" value="1"/>
</dbReference>
<dbReference type="Gene3D" id="3.30.70.20">
    <property type="match status" value="2"/>
</dbReference>
<dbReference type="GO" id="GO:0046872">
    <property type="term" value="F:metal ion binding"/>
    <property type="evidence" value="ECO:0007669"/>
    <property type="project" value="UniProtKB-KW"/>
</dbReference>
<dbReference type="SUPFAM" id="SSF54862">
    <property type="entry name" value="4Fe-4S ferredoxins"/>
    <property type="match status" value="1"/>
</dbReference>
<evidence type="ECO:0000313" key="9">
    <source>
        <dbReference type="EMBL" id="CEO88365.1"/>
    </source>
</evidence>
<feature type="domain" description="4Fe-4S ferredoxin-type" evidence="8">
    <location>
        <begin position="51"/>
        <end position="81"/>
    </location>
</feature>
<keyword evidence="3" id="KW-0479">Metal-binding</keyword>
<reference evidence="10" key="1">
    <citation type="submission" date="2015-01" db="EMBL/GenBank/DDBJ databases">
        <authorList>
            <person name="Manzoor Shahid"/>
            <person name="Zubair Saima"/>
        </authorList>
    </citation>
    <scope>NUCLEOTIDE SEQUENCE [LARGE SCALE GENOMIC DNA]</scope>
    <source>
        <strain evidence="10">Sp3</strain>
    </source>
</reference>
<keyword evidence="2" id="KW-0004">4Fe-4S</keyword>
<evidence type="ECO:0000256" key="3">
    <source>
        <dbReference type="ARBA" id="ARBA00022723"/>
    </source>
</evidence>
<evidence type="ECO:0000256" key="2">
    <source>
        <dbReference type="ARBA" id="ARBA00022485"/>
    </source>
</evidence>
<dbReference type="Pfam" id="PF13247">
    <property type="entry name" value="Fer4_11"/>
    <property type="match status" value="1"/>
</dbReference>
<keyword evidence="1" id="KW-0813">Transport</keyword>
<proteinExistence type="predicted"/>
<name>A0A0B7ME74_9FIRM</name>
<keyword evidence="6" id="KW-0408">Iron</keyword>
<dbReference type="InterPro" id="IPR017896">
    <property type="entry name" value="4Fe4S_Fe-S-bd"/>
</dbReference>
<keyword evidence="5" id="KW-0249">Electron transport</keyword>
<sequence length="177" mass="19342">MKEVQVDVSRCVGCKSCEIACAVEHSESKELFGALFEDVLPRKRVFVQAAGECSVPVNCRHCEEAFCVRVCPTGAMYRDEASGTVQHNSHRCIGCGFCELACPFGAIARNQGSKVVVKCDCCPDRETPACVSACPTQALLYMTPEETQRRKLRSLAEQMCLPGKQKSDAGCRMPEVP</sequence>
<evidence type="ECO:0000256" key="4">
    <source>
        <dbReference type="ARBA" id="ARBA00022737"/>
    </source>
</evidence>
<organism evidence="9 10">
    <name type="scientific">Syntrophaceticus schinkii</name>
    <dbReference type="NCBI Taxonomy" id="499207"/>
    <lineage>
        <taxon>Bacteria</taxon>
        <taxon>Bacillati</taxon>
        <taxon>Bacillota</taxon>
        <taxon>Clostridia</taxon>
        <taxon>Thermoanaerobacterales</taxon>
        <taxon>Thermoanaerobacterales Family III. Incertae Sedis</taxon>
        <taxon>Syntrophaceticus</taxon>
    </lineage>
</organism>
<dbReference type="AlphaFoldDB" id="A0A0B7ME74"/>
<evidence type="ECO:0000259" key="8">
    <source>
        <dbReference type="PROSITE" id="PS51379"/>
    </source>
</evidence>
<keyword evidence="10" id="KW-1185">Reference proteome</keyword>
<evidence type="ECO:0000256" key="7">
    <source>
        <dbReference type="ARBA" id="ARBA00023014"/>
    </source>
</evidence>
<keyword evidence="7" id="KW-0411">Iron-sulfur</keyword>
<gene>
    <name evidence="9" type="primary">cooF</name>
    <name evidence="9" type="ORF">SSCH_180013</name>
</gene>
<evidence type="ECO:0000256" key="1">
    <source>
        <dbReference type="ARBA" id="ARBA00022448"/>
    </source>
</evidence>
<dbReference type="InterPro" id="IPR050954">
    <property type="entry name" value="ET_IronSulfur_Cluster-Binding"/>
</dbReference>
<dbReference type="RefSeq" id="WP_044664543.1">
    <property type="nucleotide sequence ID" value="NZ_CDRZ01000090.1"/>
</dbReference>
<dbReference type="PROSITE" id="PS51379">
    <property type="entry name" value="4FE4S_FER_2"/>
    <property type="match status" value="3"/>
</dbReference>
<dbReference type="EMBL" id="CDRZ01000090">
    <property type="protein sequence ID" value="CEO88365.1"/>
    <property type="molecule type" value="Genomic_DNA"/>
</dbReference>
<protein>
    <submittedName>
        <fullName evidence="9">4Fe-4S ferredoxin, iron-sulfur binding domain protein</fullName>
    </submittedName>
</protein>
<dbReference type="GO" id="GO:0051539">
    <property type="term" value="F:4 iron, 4 sulfur cluster binding"/>
    <property type="evidence" value="ECO:0007669"/>
    <property type="project" value="UniProtKB-KW"/>
</dbReference>
<feature type="domain" description="4Fe-4S ferredoxin-type" evidence="8">
    <location>
        <begin position="2"/>
        <end position="31"/>
    </location>
</feature>
<accession>A0A0B7ME74</accession>